<feature type="chain" id="PRO_5015031371" evidence="2">
    <location>
        <begin position="24"/>
        <end position="596"/>
    </location>
</feature>
<dbReference type="STRING" id="34506.A0A090MY51"/>
<dbReference type="OMA" id="NEAKGCT"/>
<dbReference type="WormBase" id="SRAE_2000124200">
    <property type="protein sequence ID" value="SRP00406"/>
    <property type="gene ID" value="WBGene00261444"/>
</dbReference>
<feature type="compositionally biased region" description="Basic and acidic residues" evidence="1">
    <location>
        <begin position="155"/>
        <end position="164"/>
    </location>
</feature>
<feature type="compositionally biased region" description="Basic and acidic residues" evidence="1">
    <location>
        <begin position="392"/>
        <end position="410"/>
    </location>
</feature>
<evidence type="ECO:0000313" key="3">
    <source>
        <dbReference type="EMBL" id="CEF66574.2"/>
    </source>
</evidence>
<evidence type="ECO:0000256" key="1">
    <source>
        <dbReference type="SAM" id="MobiDB-lite"/>
    </source>
</evidence>
<dbReference type="RefSeq" id="XP_024505774.1">
    <property type="nucleotide sequence ID" value="XM_024652170.1"/>
</dbReference>
<dbReference type="CTD" id="36378938"/>
<dbReference type="WBParaSite" id="SRAE_2000124200.1">
    <property type="protein sequence ID" value="SRAE_2000124200.1"/>
    <property type="gene ID" value="WBGene00261444"/>
</dbReference>
<evidence type="ECO:0000313" key="6">
    <source>
        <dbReference type="WormBase" id="SRAE_2000124200"/>
    </source>
</evidence>
<gene>
    <name evidence="3 5 6" type="ORF">SRAE_2000124200</name>
</gene>
<accession>A0A090MY51</accession>
<protein>
    <submittedName>
        <fullName evidence="3 5">Uncharacterized protein</fullName>
    </submittedName>
</protein>
<dbReference type="GeneID" id="36378938"/>
<reference evidence="3 4" key="1">
    <citation type="submission" date="2014-09" db="EMBL/GenBank/DDBJ databases">
        <authorList>
            <person name="Martin A.A."/>
        </authorList>
    </citation>
    <scope>NUCLEOTIDE SEQUENCE</scope>
    <source>
        <strain evidence="4">ED321</strain>
        <strain evidence="3">ED321 Heterogonic</strain>
    </source>
</reference>
<feature type="region of interest" description="Disordered" evidence="1">
    <location>
        <begin position="352"/>
        <end position="490"/>
    </location>
</feature>
<dbReference type="Proteomes" id="UP000035682">
    <property type="component" value="Unplaced"/>
</dbReference>
<dbReference type="AlphaFoldDB" id="A0A090MY51"/>
<feature type="compositionally biased region" description="Polar residues" evidence="1">
    <location>
        <begin position="296"/>
        <end position="307"/>
    </location>
</feature>
<feature type="region of interest" description="Disordered" evidence="1">
    <location>
        <begin position="195"/>
        <end position="311"/>
    </location>
</feature>
<reference evidence="5" key="2">
    <citation type="submission" date="2020-12" db="UniProtKB">
        <authorList>
            <consortium name="WormBaseParasite"/>
        </authorList>
    </citation>
    <scope>IDENTIFICATION</scope>
</reference>
<feature type="compositionally biased region" description="Basic and acidic residues" evidence="1">
    <location>
        <begin position="422"/>
        <end position="435"/>
    </location>
</feature>
<proteinExistence type="predicted"/>
<feature type="compositionally biased region" description="Basic and acidic residues" evidence="1">
    <location>
        <begin position="456"/>
        <end position="490"/>
    </location>
</feature>
<name>A0A090MY51_STRRB</name>
<sequence>MFSFLTSEVLVVILFFLPAIVLSYSSCTRRPAYMNKRIKNRSNKDVGKVLETYVSFDVETSDFDKLINPELLSSKKSLNDTSEKEVKIIINDSPKFSNRDLTNINVEKDKRIASFNEKKEQKEVKNYEKKKNISHDKHSCKEIKDKFANGPIKNSSKEHSDEKNNVCPNLKTKVVEQELTQTVIKDNLRNEFVENKKDPGSFYNNKKKSQKEIEVKNTRKSNLDKRIDDLDKEKSNGRSGEQHINENNKKLVTSSVEPDILKSNNIKKSTKKSKCKHSSSITPTTLSTVKKPKLKSGTNQNFQINKSSQEKKYINRDQKLVPMENSNNLSVDNKTKTIEEKLKIIKSFKSIDERKSRNKLKSNKGVPKYNLDKDKKSIKRSSLSSSARKKKKDSERKNKSKRNEKIDSKKVKIKNRNSSFEKVNKKQPKDVSDKSSKKKNFQLNSEKNISKRKSKKQAEEKFQSNDCKENKIKSEEKSNKEKLTIEDNEKKANLKQRINQSQKSLVKAVDKISEVENIEDNINFKKNMAKTLELIEKREKESNLKKSKDNYPKILQKSTDIVKKKRSVRDSIKKIAIKVMKKSCSSERDTNDNKKE</sequence>
<keyword evidence="2" id="KW-0732">Signal</keyword>
<dbReference type="EMBL" id="LN609529">
    <property type="protein sequence ID" value="CEF66574.2"/>
    <property type="molecule type" value="Genomic_DNA"/>
</dbReference>
<evidence type="ECO:0000313" key="5">
    <source>
        <dbReference type="WBParaSite" id="SRAE_2000124200.1"/>
    </source>
</evidence>
<feature type="region of interest" description="Disordered" evidence="1">
    <location>
        <begin position="148"/>
        <end position="168"/>
    </location>
</feature>
<feature type="signal peptide" evidence="2">
    <location>
        <begin position="1"/>
        <end position="23"/>
    </location>
</feature>
<evidence type="ECO:0000256" key="2">
    <source>
        <dbReference type="SAM" id="SignalP"/>
    </source>
</evidence>
<organism evidence="3">
    <name type="scientific">Strongyloides ratti</name>
    <name type="common">Parasitic roundworm</name>
    <dbReference type="NCBI Taxonomy" id="34506"/>
    <lineage>
        <taxon>Eukaryota</taxon>
        <taxon>Metazoa</taxon>
        <taxon>Ecdysozoa</taxon>
        <taxon>Nematoda</taxon>
        <taxon>Chromadorea</taxon>
        <taxon>Rhabditida</taxon>
        <taxon>Tylenchina</taxon>
        <taxon>Panagrolaimomorpha</taxon>
        <taxon>Strongyloidoidea</taxon>
        <taxon>Strongyloididae</taxon>
        <taxon>Strongyloides</taxon>
    </lineage>
</organism>
<feature type="compositionally biased region" description="Basic residues" evidence="1">
    <location>
        <begin position="268"/>
        <end position="277"/>
    </location>
</feature>
<keyword evidence="4" id="KW-1185">Reference proteome</keyword>
<evidence type="ECO:0000313" key="4">
    <source>
        <dbReference type="Proteomes" id="UP000035682"/>
    </source>
</evidence>
<feature type="compositionally biased region" description="Basic and acidic residues" evidence="1">
    <location>
        <begin position="210"/>
        <end position="249"/>
    </location>
</feature>